<protein>
    <submittedName>
        <fullName evidence="2">Uncharacterized protein</fullName>
    </submittedName>
</protein>
<keyword evidence="1" id="KW-1133">Transmembrane helix</keyword>
<proteinExistence type="predicted"/>
<dbReference type="EMBL" id="PSRQ01000023">
    <property type="protein sequence ID" value="PWU23755.1"/>
    <property type="molecule type" value="Genomic_DNA"/>
</dbReference>
<evidence type="ECO:0000313" key="3">
    <source>
        <dbReference type="Proteomes" id="UP000246104"/>
    </source>
</evidence>
<feature type="transmembrane region" description="Helical" evidence="1">
    <location>
        <begin position="43"/>
        <end position="66"/>
    </location>
</feature>
<organism evidence="2 3">
    <name type="scientific">Candidatus Cerribacteria bacterium 'Amazon FNV 2010 28 9'</name>
    <dbReference type="NCBI Taxonomy" id="2081795"/>
    <lineage>
        <taxon>Bacteria</taxon>
        <taxon>Candidatus Cerribacteria</taxon>
    </lineage>
</organism>
<comment type="caution">
    <text evidence="2">The sequence shown here is derived from an EMBL/GenBank/DDBJ whole genome shotgun (WGS) entry which is preliminary data.</text>
</comment>
<name>A0A317JTE2_9BACT</name>
<gene>
    <name evidence="2" type="ORF">C5B42_01870</name>
</gene>
<sequence>MKSRDPFLQELELRAKEQARIAQSSRLPQVVRPFAALFGERSWQMLLGISFILAGVLATWSFRFLYMMYEKGVLQWLVR</sequence>
<accession>A0A317JTE2</accession>
<dbReference type="AlphaFoldDB" id="A0A317JTE2"/>
<dbReference type="Proteomes" id="UP000246104">
    <property type="component" value="Unassembled WGS sequence"/>
</dbReference>
<evidence type="ECO:0000256" key="1">
    <source>
        <dbReference type="SAM" id="Phobius"/>
    </source>
</evidence>
<reference evidence="2 3" key="1">
    <citation type="submission" date="2018-02" db="EMBL/GenBank/DDBJ databases">
        <title>Genomic Reconstructions from Amazon Rainforest and Pasture Soil Reveal Novel Insights into the Physiology of Candidate Phyla in Tropical Sites.</title>
        <authorList>
            <person name="Kroeger M.E."/>
            <person name="Delmont T."/>
            <person name="Eren A.M."/>
            <person name="Guo J."/>
            <person name="Meyer K.M."/>
            <person name="Khan K."/>
            <person name="Rodrigues J.L.M."/>
            <person name="Bohannan B.J.M."/>
            <person name="Tringe S."/>
            <person name="Borges C.D."/>
            <person name="Tiedje J."/>
            <person name="Tsai S.M."/>
            <person name="Nusslein K."/>
        </authorList>
    </citation>
    <scope>NUCLEOTIDE SEQUENCE [LARGE SCALE GENOMIC DNA]</scope>
    <source>
        <strain evidence="2">Amazon FNV 2010 28 9</strain>
    </source>
</reference>
<keyword evidence="1" id="KW-0472">Membrane</keyword>
<evidence type="ECO:0000313" key="2">
    <source>
        <dbReference type="EMBL" id="PWU23755.1"/>
    </source>
</evidence>
<keyword evidence="1" id="KW-0812">Transmembrane</keyword>